<sequence length="187" mass="21343">MKVGSMVQINVNNFTGENDHENPFGIVGEVIDHSPEIWTKVEWPNGVISYYDEDELICLDYQEETKIPTVVQPETGFNPVFVARVIAKIDEYHKTYLVEHPHDWDCCGFASVSIEFGRKRKMKEQVQALGFNIAYKSGTDSIMDPTFRIPSCGHQSLTYKEEITKIICEEINNVVGEKIARVSSYMD</sequence>
<dbReference type="Proteomes" id="UP000225215">
    <property type="component" value="Segment"/>
</dbReference>
<protein>
    <submittedName>
        <fullName evidence="1">Uncharacterized protein</fullName>
    </submittedName>
</protein>
<proteinExistence type="predicted"/>
<dbReference type="EMBL" id="KY290955">
    <property type="protein sequence ID" value="APU01538.1"/>
    <property type="molecule type" value="Genomic_DNA"/>
</dbReference>
<evidence type="ECO:0000313" key="2">
    <source>
        <dbReference type="Proteomes" id="UP000225215"/>
    </source>
</evidence>
<accession>A0A219YC11</accession>
<organism evidence="1 2">
    <name type="scientific">Aeromonas phage 65.2</name>
    <dbReference type="NCBI Taxonomy" id="1932896"/>
    <lineage>
        <taxon>Viruses</taxon>
        <taxon>Duplodnaviria</taxon>
        <taxon>Heunggongvirae</taxon>
        <taxon>Uroviricota</taxon>
        <taxon>Caudoviricetes</taxon>
        <taxon>Pantevenvirales</taxon>
        <taxon>Straboviridae</taxon>
        <taxon>Emmerichvirinae</taxon>
        <taxon>Ishigurovirus</taxon>
        <taxon>Ishigurovirus osborne</taxon>
    </lineage>
</organism>
<evidence type="ECO:0000313" key="1">
    <source>
        <dbReference type="EMBL" id="APU01538.1"/>
    </source>
</evidence>
<name>A0A219YC11_9CAUD</name>
<reference evidence="1 2" key="1">
    <citation type="journal article" date="2017" name="Sci. Rep.">
        <title>Characterization and diversity of phages infecting Aeromonas salmonicida subsp. salmonicida.</title>
        <authorList>
            <person name="Vincent A.T."/>
            <person name="Paquet V.E."/>
            <person name="Bernatchez A."/>
            <person name="Tremblay D.M."/>
            <person name="Moineau S."/>
            <person name="Charette S.J."/>
        </authorList>
    </citation>
    <scope>NUCLEOTIDE SEQUENCE [LARGE SCALE GENOMIC DNA]</scope>
</reference>